<protein>
    <submittedName>
        <fullName evidence="2">DUF2235 domain-containing protein</fullName>
    </submittedName>
</protein>
<dbReference type="InterPro" id="IPR018712">
    <property type="entry name" value="Tle1-like_cat"/>
</dbReference>
<keyword evidence="3" id="KW-1185">Reference proteome</keyword>
<evidence type="ECO:0000259" key="1">
    <source>
        <dbReference type="Pfam" id="PF09994"/>
    </source>
</evidence>
<dbReference type="PANTHER" id="PTHR33840">
    <property type="match status" value="1"/>
</dbReference>
<accession>A0ABR8F8M4</accession>
<proteinExistence type="predicted"/>
<comment type="caution">
    <text evidence="2">The sequence shown here is derived from an EMBL/GenBank/DDBJ whole genome shotgun (WGS) entry which is preliminary data.</text>
</comment>
<organism evidence="2 3">
    <name type="scientific">Anabaena lutea FACHB-196</name>
    <dbReference type="NCBI Taxonomy" id="2692881"/>
    <lineage>
        <taxon>Bacteria</taxon>
        <taxon>Bacillati</taxon>
        <taxon>Cyanobacteriota</taxon>
        <taxon>Cyanophyceae</taxon>
        <taxon>Nostocales</taxon>
        <taxon>Nostocaceae</taxon>
        <taxon>Anabaena</taxon>
    </lineage>
</organism>
<evidence type="ECO:0000313" key="2">
    <source>
        <dbReference type="EMBL" id="MBD2566401.1"/>
    </source>
</evidence>
<gene>
    <name evidence="2" type="ORF">H6G59_00535</name>
</gene>
<evidence type="ECO:0000313" key="3">
    <source>
        <dbReference type="Proteomes" id="UP000640531"/>
    </source>
</evidence>
<dbReference type="RefSeq" id="WP_190711228.1">
    <property type="nucleotide sequence ID" value="NZ_JACJST010000001.1"/>
</dbReference>
<feature type="domain" description="T6SS Phospholipase effector Tle1-like catalytic" evidence="1">
    <location>
        <begin position="2"/>
        <end position="260"/>
    </location>
</feature>
<name>A0ABR8F8M4_9NOST</name>
<reference evidence="2 3" key="1">
    <citation type="journal article" date="2020" name="ISME J.">
        <title>Comparative genomics reveals insights into cyanobacterial evolution and habitat adaptation.</title>
        <authorList>
            <person name="Chen M.Y."/>
            <person name="Teng W.K."/>
            <person name="Zhao L."/>
            <person name="Hu C.X."/>
            <person name="Zhou Y.K."/>
            <person name="Han B.P."/>
            <person name="Song L.R."/>
            <person name="Shu W.S."/>
        </authorList>
    </citation>
    <scope>NUCLEOTIDE SEQUENCE [LARGE SCALE GENOMIC DNA]</scope>
    <source>
        <strain evidence="2 3">FACHB-196</strain>
    </source>
</reference>
<dbReference type="Pfam" id="PF09994">
    <property type="entry name" value="T6SS_Tle1-like_cat"/>
    <property type="match status" value="1"/>
</dbReference>
<dbReference type="PANTHER" id="PTHR33840:SF1">
    <property type="entry name" value="TLE1 PHOSPHOLIPASE DOMAIN-CONTAINING PROTEIN"/>
    <property type="match status" value="1"/>
</dbReference>
<sequence length="343" mass="38804">MKRIIVCCDGTWQTLETPYPTNVVKLAEAIKPLSDDHIYQILFYDEGLGTGNLVDKIRGGAFGVGIDQAIQKAYRFLCLNYEEGDEIYLFGFSRGAYTARCLAGLIYCSGLLKRQYIRKIPQAYELYRNRDKDTHPSGETAVKFREQYGGNVPIEVLGCWDTVGALGVPDLIPFIPLDNWLNKKYEFFDTKLNHRIKKAFHAVAIDETRKAFDVTPMTPNADIPNQVTQIWFPGDHGCVGGGTQSTRGLSDAALDWMMAQVAAIGLDLDKSCVEDGIKPNYQTIFHHDPKIFGIPLPRILRKVDGEFSDLDVTVKKRWQDPSLKYKPKNLEKFQDQLNAWKAE</sequence>
<dbReference type="EMBL" id="JACJST010000001">
    <property type="protein sequence ID" value="MBD2566401.1"/>
    <property type="molecule type" value="Genomic_DNA"/>
</dbReference>
<dbReference type="Proteomes" id="UP000640531">
    <property type="component" value="Unassembled WGS sequence"/>
</dbReference>